<evidence type="ECO:0000313" key="4">
    <source>
        <dbReference type="Proteomes" id="UP001107558"/>
    </source>
</evidence>
<organism evidence="3 4">
    <name type="scientific">Polypedilum vanderplanki</name>
    <name type="common">Sleeping chironomid midge</name>
    <dbReference type="NCBI Taxonomy" id="319348"/>
    <lineage>
        <taxon>Eukaryota</taxon>
        <taxon>Metazoa</taxon>
        <taxon>Ecdysozoa</taxon>
        <taxon>Arthropoda</taxon>
        <taxon>Hexapoda</taxon>
        <taxon>Insecta</taxon>
        <taxon>Pterygota</taxon>
        <taxon>Neoptera</taxon>
        <taxon>Endopterygota</taxon>
        <taxon>Diptera</taxon>
        <taxon>Nematocera</taxon>
        <taxon>Chironomoidea</taxon>
        <taxon>Chironomidae</taxon>
        <taxon>Chironominae</taxon>
        <taxon>Polypedilum</taxon>
        <taxon>Polypedilum</taxon>
    </lineage>
</organism>
<dbReference type="GO" id="GO:0032418">
    <property type="term" value="P:lysosome localization"/>
    <property type="evidence" value="ECO:0007669"/>
    <property type="project" value="TreeGrafter"/>
</dbReference>
<dbReference type="Pfam" id="PF10241">
    <property type="entry name" value="KxDL"/>
    <property type="match status" value="1"/>
</dbReference>
<dbReference type="Proteomes" id="UP001107558">
    <property type="component" value="Chromosome 1"/>
</dbReference>
<accession>A0A9J6CIE7</accession>
<gene>
    <name evidence="3" type="ORF">PVAND_010794</name>
</gene>
<evidence type="ECO:0000259" key="2">
    <source>
        <dbReference type="Pfam" id="PF10241"/>
    </source>
</evidence>
<comment type="similarity">
    <text evidence="1">Belongs to the KXD1 family.</text>
</comment>
<feature type="domain" description="KxDL" evidence="2">
    <location>
        <begin position="29"/>
        <end position="113"/>
    </location>
</feature>
<name>A0A9J6CIE7_POLVA</name>
<proteinExistence type="inferred from homology"/>
<dbReference type="InterPro" id="IPR019371">
    <property type="entry name" value="KxDL_dom"/>
</dbReference>
<dbReference type="PANTHER" id="PTHR13511:SF0">
    <property type="entry name" value="KXDL MOTIF-CONTAINING PROTEIN 1"/>
    <property type="match status" value="1"/>
</dbReference>
<dbReference type="GO" id="GO:0099078">
    <property type="term" value="C:BORC complex"/>
    <property type="evidence" value="ECO:0007669"/>
    <property type="project" value="TreeGrafter"/>
</dbReference>
<reference evidence="3" key="1">
    <citation type="submission" date="2021-03" db="EMBL/GenBank/DDBJ databases">
        <title>Chromosome level genome of the anhydrobiotic midge Polypedilum vanderplanki.</title>
        <authorList>
            <person name="Yoshida Y."/>
            <person name="Kikawada T."/>
            <person name="Gusev O."/>
        </authorList>
    </citation>
    <scope>NUCLEOTIDE SEQUENCE</scope>
    <source>
        <strain evidence="3">NIAS01</strain>
        <tissue evidence="3">Whole body or cell culture</tissue>
    </source>
</reference>
<sequence>MQQSSTSMTTSDFECFQNYTSSEVFVHQLAGLVNPQDISTIIRNQKQMLQRFEKTNEMLLNVNQLSQSRLSNITEEYKKNSKLLIEMKKDLEYIFKKIRTIKSKMEAKYPEAFEQAKRQNMQNLEETDENDEENINYEQLESIKNIDNIDNDAMEALDS</sequence>
<dbReference type="OrthoDB" id="10258877at2759"/>
<evidence type="ECO:0000313" key="3">
    <source>
        <dbReference type="EMBL" id="KAG5681350.1"/>
    </source>
</evidence>
<dbReference type="InterPro" id="IPR039843">
    <property type="entry name" value="KXD1-like"/>
</dbReference>
<dbReference type="EMBL" id="JADBJN010000001">
    <property type="protein sequence ID" value="KAG5681350.1"/>
    <property type="molecule type" value="Genomic_DNA"/>
</dbReference>
<protein>
    <recommendedName>
        <fullName evidence="2">KxDL domain-containing protein</fullName>
    </recommendedName>
</protein>
<dbReference type="PANTHER" id="PTHR13511">
    <property type="entry name" value="KXDL MOTIF-CONTAINING PROTEIN 1"/>
    <property type="match status" value="1"/>
</dbReference>
<dbReference type="AlphaFoldDB" id="A0A9J6CIE7"/>
<evidence type="ECO:0000256" key="1">
    <source>
        <dbReference type="ARBA" id="ARBA00005913"/>
    </source>
</evidence>
<keyword evidence="4" id="KW-1185">Reference proteome</keyword>
<comment type="caution">
    <text evidence="3">The sequence shown here is derived from an EMBL/GenBank/DDBJ whole genome shotgun (WGS) entry which is preliminary data.</text>
</comment>